<keyword evidence="7" id="KW-1185">Reference proteome</keyword>
<dbReference type="PROSITE" id="PS51462">
    <property type="entry name" value="NUDIX"/>
    <property type="match status" value="1"/>
</dbReference>
<dbReference type="Proteomes" id="UP000009102">
    <property type="component" value="Chromosome"/>
</dbReference>
<dbReference type="InterPro" id="IPR015797">
    <property type="entry name" value="NUDIX_hydrolase-like_dom_sf"/>
</dbReference>
<sequence>MNPITHRPLSAITVAGIIFREERFLLVKELIDGQIKLNQPAGHVEPGESLIEAVKREVLEETQHHFHPEALLGVYHHNPATGHRIMRVAIIGSVDPSPDLSLPLDATIQSIEWLTKEEISARQADLRSPFVLRCIEDFQQGQCFDLAALHSLTGIKT</sequence>
<dbReference type="Pfam" id="PF00293">
    <property type="entry name" value="NUDIX"/>
    <property type="match status" value="1"/>
</dbReference>
<dbReference type="PANTHER" id="PTHR43736">
    <property type="entry name" value="ADP-RIBOSE PYROPHOSPHATASE"/>
    <property type="match status" value="1"/>
</dbReference>
<dbReference type="CDD" id="cd03675">
    <property type="entry name" value="NUDIX_Hydrolase"/>
    <property type="match status" value="1"/>
</dbReference>
<dbReference type="eggNOG" id="COG1051">
    <property type="taxonomic scope" value="Bacteria"/>
</dbReference>
<dbReference type="KEGG" id="hna:Hneap_1947"/>
<name>D0L246_HALNC</name>
<comment type="similarity">
    <text evidence="1 4">Belongs to the Nudix hydrolase family. NudJ subfamily.</text>
</comment>
<evidence type="ECO:0000259" key="5">
    <source>
        <dbReference type="PROSITE" id="PS51462"/>
    </source>
</evidence>
<dbReference type="RefSeq" id="WP_012824801.1">
    <property type="nucleotide sequence ID" value="NC_013422.1"/>
</dbReference>
<evidence type="ECO:0000256" key="1">
    <source>
        <dbReference type="ARBA" id="ARBA00007608"/>
    </source>
</evidence>
<evidence type="ECO:0000256" key="2">
    <source>
        <dbReference type="ARBA" id="ARBA00011245"/>
    </source>
</evidence>
<feature type="domain" description="Nudix hydrolase" evidence="5">
    <location>
        <begin position="9"/>
        <end position="136"/>
    </location>
</feature>
<dbReference type="InterPro" id="IPR000086">
    <property type="entry name" value="NUDIX_hydrolase_dom"/>
</dbReference>
<reference evidence="6 7" key="1">
    <citation type="submission" date="2009-10" db="EMBL/GenBank/DDBJ databases">
        <title>Complete sequence of Halothiobacillus neapolitanus c2.</title>
        <authorList>
            <consortium name="US DOE Joint Genome Institute"/>
            <person name="Lucas S."/>
            <person name="Copeland A."/>
            <person name="Lapidus A."/>
            <person name="Glavina del Rio T."/>
            <person name="Tice H."/>
            <person name="Bruce D."/>
            <person name="Goodwin L."/>
            <person name="Pitluck S."/>
            <person name="Davenport K."/>
            <person name="Brettin T."/>
            <person name="Detter J.C."/>
            <person name="Han C."/>
            <person name="Tapia R."/>
            <person name="Larimer F."/>
            <person name="Land M."/>
            <person name="Hauser L."/>
            <person name="Kyrpides N."/>
            <person name="Mikhailova N."/>
            <person name="Kerfeld C."/>
            <person name="Cannon G."/>
            <person name="Heinhort S."/>
        </authorList>
    </citation>
    <scope>NUCLEOTIDE SEQUENCE [LARGE SCALE GENOMIC DNA]</scope>
    <source>
        <strain evidence="7">ATCC 23641 / c2</strain>
    </source>
</reference>
<dbReference type="STRING" id="555778.Hneap_1947"/>
<dbReference type="InterPro" id="IPR033713">
    <property type="entry name" value="NudJ"/>
</dbReference>
<accession>D0L246</accession>
<organism evidence="6 7">
    <name type="scientific">Halothiobacillus neapolitanus (strain ATCC 23641 / DSM 15147 / CIP 104769 / NCIMB 8539 / c2)</name>
    <name type="common">Thiobacillus neapolitanus</name>
    <dbReference type="NCBI Taxonomy" id="555778"/>
    <lineage>
        <taxon>Bacteria</taxon>
        <taxon>Pseudomonadati</taxon>
        <taxon>Pseudomonadota</taxon>
        <taxon>Gammaproteobacteria</taxon>
        <taxon>Chromatiales</taxon>
        <taxon>Halothiobacillaceae</taxon>
        <taxon>Halothiobacillus</taxon>
    </lineage>
</organism>
<dbReference type="EMBL" id="CP001801">
    <property type="protein sequence ID" value="ACX96769.1"/>
    <property type="molecule type" value="Genomic_DNA"/>
</dbReference>
<evidence type="ECO:0000313" key="7">
    <source>
        <dbReference type="Proteomes" id="UP000009102"/>
    </source>
</evidence>
<dbReference type="SUPFAM" id="SSF55811">
    <property type="entry name" value="Nudix"/>
    <property type="match status" value="1"/>
</dbReference>
<keyword evidence="4" id="KW-0460">Magnesium</keyword>
<gene>
    <name evidence="4" type="primary">nudJ</name>
    <name evidence="6" type="ordered locus">Hneap_1947</name>
</gene>
<evidence type="ECO:0000256" key="4">
    <source>
        <dbReference type="RuleBase" id="RU364043"/>
    </source>
</evidence>
<protein>
    <recommendedName>
        <fullName evidence="3 4">Phosphatase NudJ</fullName>
        <ecNumber evidence="4">3.6.1.-</ecNumber>
    </recommendedName>
</protein>
<comment type="cofactor">
    <cofactor evidence="4">
        <name>Mg(2+)</name>
        <dbReference type="ChEBI" id="CHEBI:18420"/>
    </cofactor>
</comment>
<dbReference type="GO" id="GO:0004787">
    <property type="term" value="F:thiamine diphosphate phosphatase activity"/>
    <property type="evidence" value="ECO:0007669"/>
    <property type="project" value="InterPro"/>
</dbReference>
<evidence type="ECO:0000313" key="6">
    <source>
        <dbReference type="EMBL" id="ACX96769.1"/>
    </source>
</evidence>
<dbReference type="GO" id="GO:0017110">
    <property type="term" value="F:nucleoside diphosphate phosphatase activity"/>
    <property type="evidence" value="ECO:0007669"/>
    <property type="project" value="InterPro"/>
</dbReference>
<dbReference type="AlphaFoldDB" id="D0L246"/>
<comment type="subunit">
    <text evidence="2 4">Monomer.</text>
</comment>
<proteinExistence type="inferred from homology"/>
<dbReference type="EC" id="3.6.1.-" evidence="4"/>
<dbReference type="GO" id="GO:0017111">
    <property type="term" value="F:ribonucleoside triphosphate phosphatase activity"/>
    <property type="evidence" value="ECO:0007669"/>
    <property type="project" value="InterPro"/>
</dbReference>
<evidence type="ECO:0000256" key="3">
    <source>
        <dbReference type="ARBA" id="ARBA00015552"/>
    </source>
</evidence>
<dbReference type="HOGENOM" id="CLU_037162_6_1_6"/>
<dbReference type="Gene3D" id="3.90.79.10">
    <property type="entry name" value="Nucleoside Triphosphate Pyrophosphohydrolase"/>
    <property type="match status" value="1"/>
</dbReference>
<keyword evidence="4 6" id="KW-0378">Hydrolase</keyword>
<dbReference type="PANTHER" id="PTHR43736:SF1">
    <property type="entry name" value="DIHYDRONEOPTERIN TRIPHOSPHATE DIPHOSPHATASE"/>
    <property type="match status" value="1"/>
</dbReference>